<dbReference type="CDD" id="cd03801">
    <property type="entry name" value="GT4_PimA-like"/>
    <property type="match status" value="1"/>
</dbReference>
<evidence type="ECO:0000313" key="1">
    <source>
        <dbReference type="EMBL" id="GEO39607.1"/>
    </source>
</evidence>
<accession>A0A512DT09</accession>
<dbReference type="RefSeq" id="WP_044427623.1">
    <property type="nucleotide sequence ID" value="NZ_BJYZ01000017.1"/>
</dbReference>
<protein>
    <recommendedName>
        <fullName evidence="3">Glycosyl transferase family 1 domain-containing protein</fullName>
    </recommendedName>
</protein>
<dbReference type="Proteomes" id="UP000321523">
    <property type="component" value="Unassembled WGS sequence"/>
</dbReference>
<name>A0A512DT09_9PROT</name>
<sequence length="366" mass="39578">MRLCFIDLMPWDYDADTPYERPLGGMQSAACHLTAALAAAGHEVALATHTTRSGRRRGVECLSLDGREGVERLRGTRWDAVVSLTAIPGAVRDLMPAGVPAFLWTGHAEDQPAVQCLGDPAVRDGWDGVVLVSEWQRGRYGERFGLAGERTAVMRNAIAPAFENLFADADALARAKMSDPLLLAYTSTPFRGLDLLTGMFPLIPRPCRLQVFSDMGTYLTGPSDSQFQALYDQCRSTPGIEHVGTLPQPDLAEALRAASILAYPCTFPETGCIAALEAMAAGCAVVASDLGALAETTAGHALLVDPGEDWSSFGARYLTALDLVMASVLSPPGIERLWRQVRFVNETATWRTRAGEWAGFFKQRTD</sequence>
<reference evidence="1 2" key="1">
    <citation type="submission" date="2019-07" db="EMBL/GenBank/DDBJ databases">
        <title>Whole genome shotgun sequence of Skermanella aerolata NBRC 106429.</title>
        <authorList>
            <person name="Hosoyama A."/>
            <person name="Uohara A."/>
            <person name="Ohji S."/>
            <person name="Ichikawa N."/>
        </authorList>
    </citation>
    <scope>NUCLEOTIDE SEQUENCE [LARGE SCALE GENOMIC DNA]</scope>
    <source>
        <strain evidence="1 2">NBRC 106429</strain>
    </source>
</reference>
<dbReference type="Pfam" id="PF13692">
    <property type="entry name" value="Glyco_trans_1_4"/>
    <property type="match status" value="1"/>
</dbReference>
<dbReference type="SUPFAM" id="SSF53756">
    <property type="entry name" value="UDP-Glycosyltransferase/glycogen phosphorylase"/>
    <property type="match status" value="1"/>
</dbReference>
<comment type="caution">
    <text evidence="1">The sequence shown here is derived from an EMBL/GenBank/DDBJ whole genome shotgun (WGS) entry which is preliminary data.</text>
</comment>
<proteinExistence type="predicted"/>
<dbReference type="AlphaFoldDB" id="A0A512DT09"/>
<dbReference type="Gene3D" id="3.40.50.2000">
    <property type="entry name" value="Glycogen Phosphorylase B"/>
    <property type="match status" value="2"/>
</dbReference>
<dbReference type="EMBL" id="BJYZ01000017">
    <property type="protein sequence ID" value="GEO39607.1"/>
    <property type="molecule type" value="Genomic_DNA"/>
</dbReference>
<dbReference type="PANTHER" id="PTHR12526">
    <property type="entry name" value="GLYCOSYLTRANSFERASE"/>
    <property type="match status" value="1"/>
</dbReference>
<keyword evidence="2" id="KW-1185">Reference proteome</keyword>
<dbReference type="OrthoDB" id="5354021at2"/>
<evidence type="ECO:0008006" key="3">
    <source>
        <dbReference type="Google" id="ProtNLM"/>
    </source>
</evidence>
<dbReference type="GO" id="GO:0016757">
    <property type="term" value="F:glycosyltransferase activity"/>
    <property type="evidence" value="ECO:0007669"/>
    <property type="project" value="TreeGrafter"/>
</dbReference>
<evidence type="ECO:0000313" key="2">
    <source>
        <dbReference type="Proteomes" id="UP000321523"/>
    </source>
</evidence>
<organism evidence="1 2">
    <name type="scientific">Skermanella aerolata</name>
    <dbReference type="NCBI Taxonomy" id="393310"/>
    <lineage>
        <taxon>Bacteria</taxon>
        <taxon>Pseudomonadati</taxon>
        <taxon>Pseudomonadota</taxon>
        <taxon>Alphaproteobacteria</taxon>
        <taxon>Rhodospirillales</taxon>
        <taxon>Azospirillaceae</taxon>
        <taxon>Skermanella</taxon>
    </lineage>
</organism>
<gene>
    <name evidence="1" type="ORF">SAE02_37550</name>
</gene>
<dbReference type="PANTHER" id="PTHR12526:SF636">
    <property type="entry name" value="BLL3647 PROTEIN"/>
    <property type="match status" value="1"/>
</dbReference>